<dbReference type="InterPro" id="IPR050748">
    <property type="entry name" value="Glycosyltrans_8_dom-fam"/>
</dbReference>
<dbReference type="PANTHER" id="PTHR13778:SF47">
    <property type="entry name" value="LIPOPOLYSACCHARIDE 1,3-GALACTOSYLTRANSFERASE"/>
    <property type="match status" value="1"/>
</dbReference>
<name>A0A842I5U7_9RHOB</name>
<evidence type="ECO:0000256" key="3">
    <source>
        <dbReference type="ARBA" id="ARBA00022723"/>
    </source>
</evidence>
<keyword evidence="2 4" id="KW-0808">Transferase</keyword>
<accession>A0A842I5U7</accession>
<evidence type="ECO:0000313" key="4">
    <source>
        <dbReference type="EMBL" id="MBC2835452.1"/>
    </source>
</evidence>
<dbReference type="Gene3D" id="3.90.550.10">
    <property type="entry name" value="Spore Coat Polysaccharide Biosynthesis Protein SpsA, Chain A"/>
    <property type="match status" value="1"/>
</dbReference>
<dbReference type="EMBL" id="JACLQD010000002">
    <property type="protein sequence ID" value="MBC2835452.1"/>
    <property type="molecule type" value="Genomic_DNA"/>
</dbReference>
<keyword evidence="1" id="KW-0328">Glycosyltransferase</keyword>
<dbReference type="CDD" id="cd04194">
    <property type="entry name" value="GT8_A4GalT_like"/>
    <property type="match status" value="1"/>
</dbReference>
<dbReference type="SUPFAM" id="SSF53448">
    <property type="entry name" value="Nucleotide-diphospho-sugar transferases"/>
    <property type="match status" value="1"/>
</dbReference>
<sequence length="309" mass="34810">MTSHAVVMACNAGYAPYAFCMAEQIARAHPDRDFDICIFSDEALALPPSLAALGLRLVTLGADNPFLDIPNPSRHGHSTYLRLLVPQHLGQSYDRILYLDSDILLHGGGLDRLMRADLHGRAIGAVRDHQQWRNPARQVAEFRRMGLPQAGYFNAGVLLIDVARFAAKEVLPRAIALMRGKPEVLLRHDQSLLNLLLRDDWAELSPVWNWQYTSASRHFAALAEPRLLHFIGSRKPWADLKNQLPASFRRTYRDFQTRHYPDRPDICTADPSALGWPDKLASSLLRHAISAGRMHSYLARFPDPFRAAP</sequence>
<dbReference type="InterPro" id="IPR029044">
    <property type="entry name" value="Nucleotide-diphossugar_trans"/>
</dbReference>
<dbReference type="RefSeq" id="WP_185797053.1">
    <property type="nucleotide sequence ID" value="NZ_JACLQD010000002.1"/>
</dbReference>
<dbReference type="GO" id="GO:0046872">
    <property type="term" value="F:metal ion binding"/>
    <property type="evidence" value="ECO:0007669"/>
    <property type="project" value="UniProtKB-KW"/>
</dbReference>
<dbReference type="GO" id="GO:0016757">
    <property type="term" value="F:glycosyltransferase activity"/>
    <property type="evidence" value="ECO:0007669"/>
    <property type="project" value="UniProtKB-KW"/>
</dbReference>
<keyword evidence="3" id="KW-0479">Metal-binding</keyword>
<evidence type="ECO:0000313" key="5">
    <source>
        <dbReference type="Proteomes" id="UP000555411"/>
    </source>
</evidence>
<organism evidence="4 5">
    <name type="scientific">Paragemmobacter straminiformis</name>
    <dbReference type="NCBI Taxonomy" id="2045119"/>
    <lineage>
        <taxon>Bacteria</taxon>
        <taxon>Pseudomonadati</taxon>
        <taxon>Pseudomonadota</taxon>
        <taxon>Alphaproteobacteria</taxon>
        <taxon>Rhodobacterales</taxon>
        <taxon>Paracoccaceae</taxon>
        <taxon>Paragemmobacter</taxon>
    </lineage>
</organism>
<dbReference type="PANTHER" id="PTHR13778">
    <property type="entry name" value="GLYCOSYLTRANSFERASE 8 DOMAIN-CONTAINING PROTEIN"/>
    <property type="match status" value="1"/>
</dbReference>
<protein>
    <submittedName>
        <fullName evidence="4">Glycosyltransferase family 8 protein</fullName>
    </submittedName>
</protein>
<dbReference type="InterPro" id="IPR002495">
    <property type="entry name" value="Glyco_trans_8"/>
</dbReference>
<comment type="caution">
    <text evidence="4">The sequence shown here is derived from an EMBL/GenBank/DDBJ whole genome shotgun (WGS) entry which is preliminary data.</text>
</comment>
<dbReference type="Proteomes" id="UP000555411">
    <property type="component" value="Unassembled WGS sequence"/>
</dbReference>
<evidence type="ECO:0000256" key="2">
    <source>
        <dbReference type="ARBA" id="ARBA00022679"/>
    </source>
</evidence>
<reference evidence="4 5" key="1">
    <citation type="journal article" date="2017" name="Int. J. Syst. Evol. Microbiol.">
        <title>Gemmobacter straminiformis sp. nov., isolated from an artificial fountain.</title>
        <authorList>
            <person name="Kang J.Y."/>
            <person name="Kim M.J."/>
            <person name="Chun J."/>
            <person name="Son K.P."/>
            <person name="Jahng K.Y."/>
        </authorList>
    </citation>
    <scope>NUCLEOTIDE SEQUENCE [LARGE SCALE GENOMIC DNA]</scope>
    <source>
        <strain evidence="4 5">CAM-8</strain>
    </source>
</reference>
<proteinExistence type="predicted"/>
<dbReference type="Pfam" id="PF01501">
    <property type="entry name" value="Glyco_transf_8"/>
    <property type="match status" value="1"/>
</dbReference>
<dbReference type="AlphaFoldDB" id="A0A842I5U7"/>
<gene>
    <name evidence="4" type="ORF">H7F16_08025</name>
</gene>
<keyword evidence="5" id="KW-1185">Reference proteome</keyword>
<evidence type="ECO:0000256" key="1">
    <source>
        <dbReference type="ARBA" id="ARBA00022676"/>
    </source>
</evidence>